<keyword evidence="4" id="KW-1185">Reference proteome</keyword>
<gene>
    <name evidence="3" type="ORF">TBK1r_61910</name>
</gene>
<organism evidence="3 4">
    <name type="scientific">Stieleria magnilauensis</name>
    <dbReference type="NCBI Taxonomy" id="2527963"/>
    <lineage>
        <taxon>Bacteria</taxon>
        <taxon>Pseudomonadati</taxon>
        <taxon>Planctomycetota</taxon>
        <taxon>Planctomycetia</taxon>
        <taxon>Pirellulales</taxon>
        <taxon>Pirellulaceae</taxon>
        <taxon>Stieleria</taxon>
    </lineage>
</organism>
<protein>
    <submittedName>
        <fullName evidence="3">Uncharacterized protein</fullName>
    </submittedName>
</protein>
<dbReference type="EMBL" id="CP036432">
    <property type="protein sequence ID" value="QDV87162.1"/>
    <property type="molecule type" value="Genomic_DNA"/>
</dbReference>
<accession>A0ABX5XZP1</accession>
<dbReference type="Proteomes" id="UP000318081">
    <property type="component" value="Chromosome"/>
</dbReference>
<keyword evidence="1" id="KW-0175">Coiled coil</keyword>
<dbReference type="RefSeq" id="WP_145218686.1">
    <property type="nucleotide sequence ID" value="NZ_CP036432.1"/>
</dbReference>
<name>A0ABX5XZP1_9BACT</name>
<evidence type="ECO:0000313" key="3">
    <source>
        <dbReference type="EMBL" id="QDV87162.1"/>
    </source>
</evidence>
<evidence type="ECO:0000256" key="1">
    <source>
        <dbReference type="SAM" id="Coils"/>
    </source>
</evidence>
<feature type="region of interest" description="Disordered" evidence="2">
    <location>
        <begin position="137"/>
        <end position="161"/>
    </location>
</feature>
<evidence type="ECO:0000256" key="2">
    <source>
        <dbReference type="SAM" id="MobiDB-lite"/>
    </source>
</evidence>
<feature type="coiled-coil region" evidence="1">
    <location>
        <begin position="53"/>
        <end position="80"/>
    </location>
</feature>
<proteinExistence type="predicted"/>
<sequence>MPQIIKTYTRCEFDDEHGESVPAMDGTYDDLYRDGARWNRRYNAYVEPPTDPDERREAELDFLTKKLRQAKQRYTALRNDVIENLGHVEKGLAVAPPDDRDFDALKRMAGAIGEIESELAKLKPVRNDDLGSAIARAKEGERRKRSAEARVRLSDLPRFED</sequence>
<evidence type="ECO:0000313" key="4">
    <source>
        <dbReference type="Proteomes" id="UP000318081"/>
    </source>
</evidence>
<reference evidence="3 4" key="1">
    <citation type="submission" date="2019-02" db="EMBL/GenBank/DDBJ databases">
        <title>Deep-cultivation of Planctomycetes and their phenomic and genomic characterization uncovers novel biology.</title>
        <authorList>
            <person name="Wiegand S."/>
            <person name="Jogler M."/>
            <person name="Boedeker C."/>
            <person name="Pinto D."/>
            <person name="Vollmers J."/>
            <person name="Rivas-Marin E."/>
            <person name="Kohn T."/>
            <person name="Peeters S.H."/>
            <person name="Heuer A."/>
            <person name="Rast P."/>
            <person name="Oberbeckmann S."/>
            <person name="Bunk B."/>
            <person name="Jeske O."/>
            <person name="Meyerdierks A."/>
            <person name="Storesund J.E."/>
            <person name="Kallscheuer N."/>
            <person name="Luecker S."/>
            <person name="Lage O.M."/>
            <person name="Pohl T."/>
            <person name="Merkel B.J."/>
            <person name="Hornburger P."/>
            <person name="Mueller R.-W."/>
            <person name="Bruemmer F."/>
            <person name="Labrenz M."/>
            <person name="Spormann A.M."/>
            <person name="Op den Camp H."/>
            <person name="Overmann J."/>
            <person name="Amann R."/>
            <person name="Jetten M.S.M."/>
            <person name="Mascher T."/>
            <person name="Medema M.H."/>
            <person name="Devos D.P."/>
            <person name="Kaster A.-K."/>
            <person name="Ovreas L."/>
            <person name="Rohde M."/>
            <person name="Galperin M.Y."/>
            <person name="Jogler C."/>
        </authorList>
    </citation>
    <scope>NUCLEOTIDE SEQUENCE [LARGE SCALE GENOMIC DNA]</scope>
    <source>
        <strain evidence="3 4">TBK1r</strain>
    </source>
</reference>